<feature type="non-terminal residue" evidence="1">
    <location>
        <position position="1"/>
    </location>
</feature>
<organism evidence="1 2">
    <name type="scientific">Periplaneta americana</name>
    <name type="common">American cockroach</name>
    <name type="synonym">Blatta americana</name>
    <dbReference type="NCBI Taxonomy" id="6978"/>
    <lineage>
        <taxon>Eukaryota</taxon>
        <taxon>Metazoa</taxon>
        <taxon>Ecdysozoa</taxon>
        <taxon>Arthropoda</taxon>
        <taxon>Hexapoda</taxon>
        <taxon>Insecta</taxon>
        <taxon>Pterygota</taxon>
        <taxon>Neoptera</taxon>
        <taxon>Polyneoptera</taxon>
        <taxon>Dictyoptera</taxon>
        <taxon>Blattodea</taxon>
        <taxon>Blattoidea</taxon>
        <taxon>Blattidae</taxon>
        <taxon>Blattinae</taxon>
        <taxon>Periplaneta</taxon>
    </lineage>
</organism>
<reference evidence="1 2" key="1">
    <citation type="journal article" date="2022" name="Allergy">
        <title>Genome assembly and annotation of Periplaneta americana reveal a comprehensive cockroach allergen profile.</title>
        <authorList>
            <person name="Wang L."/>
            <person name="Xiong Q."/>
            <person name="Saelim N."/>
            <person name="Wang L."/>
            <person name="Nong W."/>
            <person name="Wan A.T."/>
            <person name="Shi M."/>
            <person name="Liu X."/>
            <person name="Cao Q."/>
            <person name="Hui J.H.L."/>
            <person name="Sookrung N."/>
            <person name="Leung T.F."/>
            <person name="Tungtrongchitr A."/>
            <person name="Tsui S.K.W."/>
        </authorList>
    </citation>
    <scope>NUCLEOTIDE SEQUENCE [LARGE SCALE GENOMIC DNA]</scope>
    <source>
        <strain evidence="1">PWHHKU_190912</strain>
    </source>
</reference>
<dbReference type="Proteomes" id="UP001148838">
    <property type="component" value="Unassembled WGS sequence"/>
</dbReference>
<protein>
    <submittedName>
        <fullName evidence="1">Uncharacterized protein</fullName>
    </submittedName>
</protein>
<keyword evidence="2" id="KW-1185">Reference proteome</keyword>
<gene>
    <name evidence="1" type="ORF">ANN_13517</name>
</gene>
<comment type="caution">
    <text evidence="1">The sequence shown here is derived from an EMBL/GenBank/DDBJ whole genome shotgun (WGS) entry which is preliminary data.</text>
</comment>
<proteinExistence type="predicted"/>
<evidence type="ECO:0000313" key="1">
    <source>
        <dbReference type="EMBL" id="KAJ4446819.1"/>
    </source>
</evidence>
<name>A0ABQ8TK40_PERAM</name>
<accession>A0ABQ8TK40</accession>
<sequence>SCILTSTPNYLLSRFQFLTTLRNRHQALLSIPHHRTSLYSSSYTGIRYLMTCQALKGSIEGGGFGPVLWIKFGVAQWSERLVRKTKPTQASVAHEKFSCRDIGSLNPETSFRKEGNLLLLWVRLKERRTIHSLSLLFRIMHTATPNYLLSRFQFLTTLRNRYQALLSIPHHRTSLYSSSYTVEIPRLWNSLPNDVRDCRTLSQFKIKLENFVLVNVFRYF</sequence>
<evidence type="ECO:0000313" key="2">
    <source>
        <dbReference type="Proteomes" id="UP001148838"/>
    </source>
</evidence>
<dbReference type="EMBL" id="JAJSOF020000009">
    <property type="protein sequence ID" value="KAJ4446819.1"/>
    <property type="molecule type" value="Genomic_DNA"/>
</dbReference>